<dbReference type="SMART" id="SM00382">
    <property type="entry name" value="AAA"/>
    <property type="match status" value="1"/>
</dbReference>
<dbReference type="GO" id="GO:0005524">
    <property type="term" value="F:ATP binding"/>
    <property type="evidence" value="ECO:0007669"/>
    <property type="project" value="UniProtKB-UniRule"/>
</dbReference>
<dbReference type="InterPro" id="IPR004815">
    <property type="entry name" value="Lon_bac/euk-typ"/>
</dbReference>
<feature type="compositionally biased region" description="Basic residues" evidence="15">
    <location>
        <begin position="836"/>
        <end position="845"/>
    </location>
</feature>
<keyword evidence="5 9" id="KW-0378">Hydrolase</keyword>
<evidence type="ECO:0000313" key="18">
    <source>
        <dbReference type="EMBL" id="HJA79362.1"/>
    </source>
</evidence>
<dbReference type="Gene3D" id="1.10.8.60">
    <property type="match status" value="1"/>
</dbReference>
<dbReference type="InterPro" id="IPR027543">
    <property type="entry name" value="Lon_bac"/>
</dbReference>
<dbReference type="SUPFAM" id="SSF52540">
    <property type="entry name" value="P-loop containing nucleoside triphosphate hydrolases"/>
    <property type="match status" value="1"/>
</dbReference>
<dbReference type="Pfam" id="PF22667">
    <property type="entry name" value="Lon_lid"/>
    <property type="match status" value="1"/>
</dbReference>
<comment type="caution">
    <text evidence="18">The sequence shown here is derived from an EMBL/GenBank/DDBJ whole genome shotgun (WGS) entry which is preliminary data.</text>
</comment>
<accession>A0A9D2KQ33</accession>
<feature type="domain" description="Lon N-terminal" evidence="17">
    <location>
        <begin position="42"/>
        <end position="236"/>
    </location>
</feature>
<dbReference type="GO" id="GO:0006515">
    <property type="term" value="P:protein quality control for misfolded or incompletely synthesized proteins"/>
    <property type="evidence" value="ECO:0007669"/>
    <property type="project" value="UniProtKB-UniRule"/>
</dbReference>
<proteinExistence type="evidence at transcript level"/>
<feature type="binding site" evidence="9 12">
    <location>
        <begin position="389"/>
        <end position="396"/>
    </location>
    <ligand>
        <name>ATP</name>
        <dbReference type="ChEBI" id="CHEBI:30616"/>
    </ligand>
</feature>
<dbReference type="InterPro" id="IPR054594">
    <property type="entry name" value="Lon_lid"/>
</dbReference>
<dbReference type="PRINTS" id="PR00830">
    <property type="entry name" value="ENDOLAPTASE"/>
</dbReference>
<dbReference type="InterPro" id="IPR003593">
    <property type="entry name" value="AAA+_ATPase"/>
</dbReference>
<evidence type="ECO:0000256" key="5">
    <source>
        <dbReference type="ARBA" id="ARBA00022801"/>
    </source>
</evidence>
<evidence type="ECO:0000256" key="13">
    <source>
        <dbReference type="PROSITE-ProRule" id="PRU01122"/>
    </source>
</evidence>
<evidence type="ECO:0000256" key="4">
    <source>
        <dbReference type="ARBA" id="ARBA00022741"/>
    </source>
</evidence>
<dbReference type="GO" id="GO:0034605">
    <property type="term" value="P:cellular response to heat"/>
    <property type="evidence" value="ECO:0007669"/>
    <property type="project" value="UniProtKB-UniRule"/>
</dbReference>
<evidence type="ECO:0000256" key="7">
    <source>
        <dbReference type="ARBA" id="ARBA00022840"/>
    </source>
</evidence>
<keyword evidence="7 9" id="KW-0067">ATP-binding</keyword>
<dbReference type="PROSITE" id="PS01046">
    <property type="entry name" value="LON_SER"/>
    <property type="match status" value="1"/>
</dbReference>
<comment type="catalytic activity">
    <reaction evidence="9 10 13">
        <text>Hydrolysis of proteins in presence of ATP.</text>
        <dbReference type="EC" id="3.4.21.53"/>
    </reaction>
</comment>
<dbReference type="EC" id="3.4.21.53" evidence="9 10"/>
<evidence type="ECO:0000256" key="6">
    <source>
        <dbReference type="ARBA" id="ARBA00022825"/>
    </source>
</evidence>
<feature type="region of interest" description="Disordered" evidence="15">
    <location>
        <begin position="814"/>
        <end position="845"/>
    </location>
</feature>
<evidence type="ECO:0000256" key="15">
    <source>
        <dbReference type="SAM" id="MobiDB-lite"/>
    </source>
</evidence>
<organism evidence="18 19">
    <name type="scientific">Candidatus Desulfovibrio intestinavium</name>
    <dbReference type="NCBI Taxonomy" id="2838534"/>
    <lineage>
        <taxon>Bacteria</taxon>
        <taxon>Pseudomonadati</taxon>
        <taxon>Thermodesulfobacteriota</taxon>
        <taxon>Desulfovibrionia</taxon>
        <taxon>Desulfovibrionales</taxon>
        <taxon>Desulfovibrionaceae</taxon>
        <taxon>Desulfovibrio</taxon>
    </lineage>
</organism>
<dbReference type="CDD" id="cd19500">
    <property type="entry name" value="RecA-like_Lon"/>
    <property type="match status" value="1"/>
</dbReference>
<evidence type="ECO:0000256" key="12">
    <source>
        <dbReference type="PIRSR" id="PIRSR001174-2"/>
    </source>
</evidence>
<feature type="active site" evidence="9 11">
    <location>
        <position position="712"/>
    </location>
</feature>
<dbReference type="Pfam" id="PF00004">
    <property type="entry name" value="AAA"/>
    <property type="match status" value="1"/>
</dbReference>
<evidence type="ECO:0000256" key="9">
    <source>
        <dbReference type="HAMAP-Rule" id="MF_01973"/>
    </source>
</evidence>
<reference evidence="18" key="2">
    <citation type="submission" date="2021-04" db="EMBL/GenBank/DDBJ databases">
        <authorList>
            <person name="Gilroy R."/>
        </authorList>
    </citation>
    <scope>NUCLEOTIDE SEQUENCE</scope>
    <source>
        <strain evidence="18">5032</strain>
    </source>
</reference>
<evidence type="ECO:0000256" key="1">
    <source>
        <dbReference type="ARBA" id="ARBA00004496"/>
    </source>
</evidence>
<dbReference type="PROSITE" id="PS51786">
    <property type="entry name" value="LON_PROTEOLYTIC"/>
    <property type="match status" value="1"/>
</dbReference>
<keyword evidence="8 9" id="KW-0346">Stress response</keyword>
<dbReference type="FunFam" id="3.40.50.300:FF:000382">
    <property type="entry name" value="Lon protease homolog 2, peroxisomal"/>
    <property type="match status" value="1"/>
</dbReference>
<keyword evidence="6 9" id="KW-0720">Serine protease</keyword>
<dbReference type="InterPro" id="IPR027417">
    <property type="entry name" value="P-loop_NTPase"/>
</dbReference>
<evidence type="ECO:0000259" key="16">
    <source>
        <dbReference type="PROSITE" id="PS51786"/>
    </source>
</evidence>
<dbReference type="InterPro" id="IPR008269">
    <property type="entry name" value="Lon_proteolytic"/>
</dbReference>
<comment type="subcellular location">
    <subcellularLocation>
        <location evidence="1 9 10">Cytoplasm</location>
    </subcellularLocation>
</comment>
<dbReference type="SMART" id="SM00464">
    <property type="entry name" value="LON"/>
    <property type="match status" value="1"/>
</dbReference>
<dbReference type="Gene3D" id="1.20.5.5270">
    <property type="match status" value="1"/>
</dbReference>
<dbReference type="InterPro" id="IPR046336">
    <property type="entry name" value="Lon_prtase_N_sf"/>
</dbReference>
<dbReference type="InterPro" id="IPR015947">
    <property type="entry name" value="PUA-like_sf"/>
</dbReference>
<dbReference type="GO" id="GO:0004252">
    <property type="term" value="F:serine-type endopeptidase activity"/>
    <property type="evidence" value="ECO:0007669"/>
    <property type="project" value="UniProtKB-UniRule"/>
</dbReference>
<keyword evidence="3 9" id="KW-0645">Protease</keyword>
<dbReference type="Pfam" id="PF02190">
    <property type="entry name" value="LON_substr_bdg"/>
    <property type="match status" value="1"/>
</dbReference>
<dbReference type="InterPro" id="IPR014721">
    <property type="entry name" value="Ribsml_uS5_D2-typ_fold_subgr"/>
</dbReference>
<dbReference type="PANTHER" id="PTHR10046">
    <property type="entry name" value="ATP DEPENDENT LON PROTEASE FAMILY MEMBER"/>
    <property type="match status" value="1"/>
</dbReference>
<protein>
    <recommendedName>
        <fullName evidence="9 10">Lon protease</fullName>
        <ecNumber evidence="9 10">3.4.21.53</ecNumber>
    </recommendedName>
    <alternativeName>
        <fullName evidence="9">ATP-dependent protease La</fullName>
    </alternativeName>
</protein>
<evidence type="ECO:0000256" key="11">
    <source>
        <dbReference type="PIRSR" id="PIRSR001174-1"/>
    </source>
</evidence>
<comment type="induction">
    <text evidence="9">By heat shock.</text>
</comment>
<dbReference type="GO" id="GO:0004176">
    <property type="term" value="F:ATP-dependent peptidase activity"/>
    <property type="evidence" value="ECO:0007669"/>
    <property type="project" value="UniProtKB-UniRule"/>
</dbReference>
<dbReference type="Gene3D" id="2.30.130.40">
    <property type="entry name" value="LON domain-like"/>
    <property type="match status" value="1"/>
</dbReference>
<dbReference type="PROSITE" id="PS51787">
    <property type="entry name" value="LON_N"/>
    <property type="match status" value="1"/>
</dbReference>
<gene>
    <name evidence="9 18" type="primary">lon</name>
    <name evidence="18" type="ORF">H9784_07340</name>
</gene>
<dbReference type="Proteomes" id="UP000823821">
    <property type="component" value="Unassembled WGS sequence"/>
</dbReference>
<evidence type="ECO:0000313" key="19">
    <source>
        <dbReference type="Proteomes" id="UP000823821"/>
    </source>
</evidence>
<evidence type="ECO:0000256" key="14">
    <source>
        <dbReference type="RuleBase" id="RU000591"/>
    </source>
</evidence>
<feature type="active site" evidence="9 11">
    <location>
        <position position="755"/>
    </location>
</feature>
<dbReference type="Pfam" id="PF05362">
    <property type="entry name" value="Lon_C"/>
    <property type="match status" value="1"/>
</dbReference>
<keyword evidence="2 9" id="KW-0963">Cytoplasm</keyword>
<dbReference type="PIRSF" id="PIRSF001174">
    <property type="entry name" value="Lon_proteas"/>
    <property type="match status" value="1"/>
</dbReference>
<dbReference type="SUPFAM" id="SSF88697">
    <property type="entry name" value="PUA domain-like"/>
    <property type="match status" value="1"/>
</dbReference>
<dbReference type="Gene3D" id="1.20.58.1480">
    <property type="match status" value="1"/>
</dbReference>
<dbReference type="FunFam" id="1.20.5.5270:FF:000002">
    <property type="entry name" value="Lon protease homolog"/>
    <property type="match status" value="1"/>
</dbReference>
<dbReference type="GO" id="GO:0016887">
    <property type="term" value="F:ATP hydrolysis activity"/>
    <property type="evidence" value="ECO:0007669"/>
    <property type="project" value="UniProtKB-UniRule"/>
</dbReference>
<dbReference type="InterPro" id="IPR003111">
    <property type="entry name" value="Lon_prtase_N"/>
</dbReference>
<name>A0A9D2KQ33_9BACT</name>
<sequence>MSDSKSDLEKALGDMLRASGLVSPDTDDAGGAEVLQQIPDQLPVLPLRDVVIFSHMILPLFIGRDKSVAAVEAALKEGRHLLVCTQRDEATEDPTPADLYDVGTIVQVMRMLKMPNGRVKILVQGLSRARIDAYYRQDPYLLAHIEPISEPVTGNDATVEALLRTAREESEKVLQLRGVASPDVMSVLQGVTEPGRLADLVAANIRMNTQDAQRILEAVDPLERLTLVNAQLHREVEVATMQAKIQSSAREGMDKAQKEYFLREQLKAIRHELGDTGDSETDDVDELRKALDKAKLPPAVRKEADKQLRRLAAMHSDASEANVVRTYLDWLAELPWKKSSRDNLDIANAEAILNEDHYGLDKVKDRILEFLSVRKLNPQSKGPILCFAGPPGVGKTSLGRSIARALGRKFQRLSLGGMRDEAEIRGHRRTYIGSMPGRIIQAVKQAGTNNPVIVLDEVDKLGSDFRGDPSSALLEVLDPEQNHTFSDHYLNVPFDLSKVMFLCTANHLETIPAALRDRMEVISLPGYTLQEKMIIARRHLLPKKVEENGLKDGDVQLDDAALEAVIKEYTREAGLRNLERELGSVCRKLARRRAEGVAGAFHLSARDVEKLLGVPRFIEDEKDKELLPGMALGLAWTPAGGEVLSVEASAVKGKGSLLLTGQLGEVMKESAQAAMSYIRSRAEALGVPADFAAEHDIHVHVPAGATPKDGPSAGVTLTTALVSAFTGKAVRADLCMTGEITLQGRVLPVGGIKEKILAGVARGLKHVIIPHQNVKDLEEVPKDLLKRIAVHPVHHYDEVLELAFAAGPLKRGHVQAAKTADRKARKTAKDAPTEKKSRRPAKKPE</sequence>
<dbReference type="GO" id="GO:0005737">
    <property type="term" value="C:cytoplasm"/>
    <property type="evidence" value="ECO:0007669"/>
    <property type="project" value="UniProtKB-SubCell"/>
</dbReference>
<dbReference type="InterPro" id="IPR003959">
    <property type="entry name" value="ATPase_AAA_core"/>
</dbReference>
<dbReference type="NCBIfam" id="TIGR00763">
    <property type="entry name" value="lon"/>
    <property type="match status" value="1"/>
</dbReference>
<comment type="subunit">
    <text evidence="9 10">Homohexamer. Organized in a ring with a central cavity.</text>
</comment>
<evidence type="ECO:0000256" key="3">
    <source>
        <dbReference type="ARBA" id="ARBA00022670"/>
    </source>
</evidence>
<dbReference type="InterPro" id="IPR027065">
    <property type="entry name" value="Lon_Prtase"/>
</dbReference>
<dbReference type="Gene3D" id="3.40.50.300">
    <property type="entry name" value="P-loop containing nucleotide triphosphate hydrolases"/>
    <property type="match status" value="1"/>
</dbReference>
<evidence type="ECO:0000256" key="2">
    <source>
        <dbReference type="ARBA" id="ARBA00022490"/>
    </source>
</evidence>
<feature type="domain" description="Lon proteolytic" evidence="16">
    <location>
        <begin position="625"/>
        <end position="806"/>
    </location>
</feature>
<dbReference type="EMBL" id="DWZD01000040">
    <property type="protein sequence ID" value="HJA79362.1"/>
    <property type="molecule type" value="Genomic_DNA"/>
</dbReference>
<reference evidence="18" key="1">
    <citation type="journal article" date="2021" name="PeerJ">
        <title>Extensive microbial diversity within the chicken gut microbiome revealed by metagenomics and culture.</title>
        <authorList>
            <person name="Gilroy R."/>
            <person name="Ravi A."/>
            <person name="Getino M."/>
            <person name="Pursley I."/>
            <person name="Horton D.L."/>
            <person name="Alikhan N.F."/>
            <person name="Baker D."/>
            <person name="Gharbi K."/>
            <person name="Hall N."/>
            <person name="Watson M."/>
            <person name="Adriaenssens E.M."/>
            <person name="Foster-Nyarko E."/>
            <person name="Jarju S."/>
            <person name="Secka A."/>
            <person name="Antonio M."/>
            <person name="Oren A."/>
            <person name="Chaudhuri R.R."/>
            <person name="La Ragione R."/>
            <person name="Hildebrand F."/>
            <person name="Pallen M.J."/>
        </authorList>
    </citation>
    <scope>NUCLEOTIDE SEQUENCE</scope>
    <source>
        <strain evidence="18">5032</strain>
    </source>
</reference>
<comment type="function">
    <text evidence="9">ATP-dependent serine protease that mediates the selective degradation of mutant and abnormal proteins as well as certain short-lived regulatory proteins. Required for cellular homeostasis and for survival from DNA damage and developmental changes induced by stress. Degrades polypeptides processively to yield small peptide fragments that are 5 to 10 amino acids long. Binds to DNA in a double-stranded, site-specific manner.</text>
</comment>
<dbReference type="HAMAP" id="MF_01973">
    <property type="entry name" value="lon_bact"/>
    <property type="match status" value="1"/>
</dbReference>
<evidence type="ECO:0000259" key="17">
    <source>
        <dbReference type="PROSITE" id="PS51787"/>
    </source>
</evidence>
<dbReference type="Gene3D" id="3.30.230.10">
    <property type="match status" value="1"/>
</dbReference>
<comment type="similarity">
    <text evidence="9 10 13 14">Belongs to the peptidase S16 family.</text>
</comment>
<evidence type="ECO:0000256" key="8">
    <source>
        <dbReference type="ARBA" id="ARBA00023016"/>
    </source>
</evidence>
<keyword evidence="4 9" id="KW-0547">Nucleotide-binding</keyword>
<dbReference type="SUPFAM" id="SSF54211">
    <property type="entry name" value="Ribosomal protein S5 domain 2-like"/>
    <property type="match status" value="1"/>
</dbReference>
<dbReference type="InterPro" id="IPR008268">
    <property type="entry name" value="Peptidase_S16_AS"/>
</dbReference>
<evidence type="ECO:0000256" key="10">
    <source>
        <dbReference type="PIRNR" id="PIRNR001174"/>
    </source>
</evidence>
<dbReference type="AlphaFoldDB" id="A0A9D2KQ33"/>
<dbReference type="InterPro" id="IPR020568">
    <property type="entry name" value="Ribosomal_Su5_D2-typ_SF"/>
</dbReference>
<feature type="compositionally biased region" description="Basic and acidic residues" evidence="15">
    <location>
        <begin position="819"/>
        <end position="835"/>
    </location>
</feature>
<dbReference type="GO" id="GO:0043565">
    <property type="term" value="F:sequence-specific DNA binding"/>
    <property type="evidence" value="ECO:0007669"/>
    <property type="project" value="UniProtKB-UniRule"/>
</dbReference>